<dbReference type="AlphaFoldDB" id="A0A3Q7GVS0"/>
<sequence>MLGCSYKVDSTYMMLSRVIEYEGAIVEYTDRDIGLILQNLEKNFALMTCKIGGKKIASCLDFMVLMLDHMFRITMKNLKKMKMDCGQ</sequence>
<dbReference type="Gramene" id="Solyc06g051245.1.1">
    <property type="protein sequence ID" value="Solyc06g051245.1.1"/>
    <property type="gene ID" value="Solyc06g051245.1"/>
</dbReference>
<evidence type="ECO:0000313" key="1">
    <source>
        <dbReference type="EnsemblPlants" id="Solyc06g051245.1.1"/>
    </source>
</evidence>
<reference evidence="1" key="2">
    <citation type="submission" date="2019-01" db="UniProtKB">
        <authorList>
            <consortium name="EnsemblPlants"/>
        </authorList>
    </citation>
    <scope>IDENTIFICATION</scope>
    <source>
        <strain evidence="1">cv. Heinz 1706</strain>
    </source>
</reference>
<protein>
    <submittedName>
        <fullName evidence="1">Uncharacterized protein</fullName>
    </submittedName>
</protein>
<organism evidence="1">
    <name type="scientific">Solanum lycopersicum</name>
    <name type="common">Tomato</name>
    <name type="synonym">Lycopersicon esculentum</name>
    <dbReference type="NCBI Taxonomy" id="4081"/>
    <lineage>
        <taxon>Eukaryota</taxon>
        <taxon>Viridiplantae</taxon>
        <taxon>Streptophyta</taxon>
        <taxon>Embryophyta</taxon>
        <taxon>Tracheophyta</taxon>
        <taxon>Spermatophyta</taxon>
        <taxon>Magnoliopsida</taxon>
        <taxon>eudicotyledons</taxon>
        <taxon>Gunneridae</taxon>
        <taxon>Pentapetalae</taxon>
        <taxon>asterids</taxon>
        <taxon>lamiids</taxon>
        <taxon>Solanales</taxon>
        <taxon>Solanaceae</taxon>
        <taxon>Solanoideae</taxon>
        <taxon>Solaneae</taxon>
        <taxon>Solanum</taxon>
        <taxon>Solanum subgen. Lycopersicon</taxon>
    </lineage>
</organism>
<keyword evidence="2" id="KW-1185">Reference proteome</keyword>
<name>A0A3Q7GVS0_SOLLC</name>
<accession>A0A3Q7GVS0</accession>
<reference evidence="1" key="1">
    <citation type="journal article" date="2012" name="Nature">
        <title>The tomato genome sequence provides insights into fleshy fruit evolution.</title>
        <authorList>
            <consortium name="Tomato Genome Consortium"/>
        </authorList>
    </citation>
    <scope>NUCLEOTIDE SEQUENCE [LARGE SCALE GENOMIC DNA]</scope>
    <source>
        <strain evidence="1">cv. Heinz 1706</strain>
    </source>
</reference>
<dbReference type="InParanoid" id="A0A3Q7GVS0"/>
<proteinExistence type="predicted"/>
<dbReference type="EnsemblPlants" id="Solyc06g051245.1.1">
    <property type="protein sequence ID" value="Solyc06g051245.1.1"/>
    <property type="gene ID" value="Solyc06g051245.1"/>
</dbReference>
<evidence type="ECO:0000313" key="2">
    <source>
        <dbReference type="Proteomes" id="UP000004994"/>
    </source>
</evidence>
<dbReference type="Proteomes" id="UP000004994">
    <property type="component" value="Chromosome 6"/>
</dbReference>